<dbReference type="InterPro" id="IPR011598">
    <property type="entry name" value="bHLH_dom"/>
</dbReference>
<feature type="compositionally biased region" description="Low complexity" evidence="1">
    <location>
        <begin position="352"/>
        <end position="362"/>
    </location>
</feature>
<feature type="region of interest" description="Disordered" evidence="1">
    <location>
        <begin position="108"/>
        <end position="163"/>
    </location>
</feature>
<organism evidence="3 4">
    <name type="scientific">Musca domestica</name>
    <name type="common">House fly</name>
    <dbReference type="NCBI Taxonomy" id="7370"/>
    <lineage>
        <taxon>Eukaryota</taxon>
        <taxon>Metazoa</taxon>
        <taxon>Ecdysozoa</taxon>
        <taxon>Arthropoda</taxon>
        <taxon>Hexapoda</taxon>
        <taxon>Insecta</taxon>
        <taxon>Pterygota</taxon>
        <taxon>Neoptera</taxon>
        <taxon>Endopterygota</taxon>
        <taxon>Diptera</taxon>
        <taxon>Brachycera</taxon>
        <taxon>Muscomorpha</taxon>
        <taxon>Muscoidea</taxon>
        <taxon>Muscidae</taxon>
        <taxon>Musca</taxon>
    </lineage>
</organism>
<dbReference type="GO" id="GO:0070888">
    <property type="term" value="F:E-box binding"/>
    <property type="evidence" value="ECO:0007669"/>
    <property type="project" value="TreeGrafter"/>
</dbReference>
<feature type="domain" description="BHLH" evidence="2">
    <location>
        <begin position="172"/>
        <end position="224"/>
    </location>
</feature>
<dbReference type="GO" id="GO:0005634">
    <property type="term" value="C:nucleus"/>
    <property type="evidence" value="ECO:0007669"/>
    <property type="project" value="TreeGrafter"/>
</dbReference>
<dbReference type="PROSITE" id="PS50888">
    <property type="entry name" value="BHLH"/>
    <property type="match status" value="1"/>
</dbReference>
<dbReference type="PANTHER" id="PTHR19290:SF163">
    <property type="entry name" value="BASIC HELIX-LOOP-HELIX NEURAL TRANSCRIPTION FACTOR TAP"/>
    <property type="match status" value="1"/>
</dbReference>
<evidence type="ECO:0000256" key="1">
    <source>
        <dbReference type="SAM" id="MobiDB-lite"/>
    </source>
</evidence>
<dbReference type="CTD" id="39935"/>
<dbReference type="GO" id="GO:0007423">
    <property type="term" value="P:sensory organ development"/>
    <property type="evidence" value="ECO:0007669"/>
    <property type="project" value="TreeGrafter"/>
</dbReference>
<dbReference type="GO" id="GO:0061564">
    <property type="term" value="P:axon development"/>
    <property type="evidence" value="ECO:0007669"/>
    <property type="project" value="TreeGrafter"/>
</dbReference>
<dbReference type="InterPro" id="IPR050359">
    <property type="entry name" value="bHLH_transcription_factors"/>
</dbReference>
<feature type="region of interest" description="Disordered" evidence="1">
    <location>
        <begin position="347"/>
        <end position="369"/>
    </location>
</feature>
<dbReference type="SMART" id="SM00353">
    <property type="entry name" value="HLH"/>
    <property type="match status" value="1"/>
</dbReference>
<proteinExistence type="predicted"/>
<dbReference type="Proteomes" id="UP001652621">
    <property type="component" value="Unplaced"/>
</dbReference>
<dbReference type="KEGG" id="mde:101899054"/>
<sequence length="480" mass="53254">MSCYSGYEDRSFDFEEDDNSSFDSGYEKSFETEFNCKRRKLVFDNAMDYNNTTAGSGATMPLNISSSGGYMPTTSLNLPMGISGLFDSNSNHSTRSGKTLVEHIISKAPPEELEFAPKLGSQTSTPTKRVTSSGESSDEKPTEPRPKRKYAVGQNRMTRSRSPSQIMRIKKFRRVKANDRERNRMHMLNDALERLRVTLPQLPEETKLTKIEILRFAYNYIFALVQVLESGGTLNLDLEKLQNFTLSGERITKELFDALFVNPQPGVWGMLGSGMLGPSFMGYGRVPQHPMHPHHPHMAFNAGPPPPGPPGYVPTANYNIHNNAPPCPSGPPPAAPGFTSQEFFSSMRHYTQQQQQQEAQAQTPTDHKPDSNFCQQKYDLFKDTFEAAAQLNGKTTPPSPPSTANSSASTLNCPGYAGYDTATHTTQHLNVNQTAAAYGPQSTNFHQNSSYFSQTPPWKDFNEQVMNTGPPKGYVAYPTA</sequence>
<name>A0A9J7DCS9_MUSDO</name>
<protein>
    <submittedName>
        <fullName evidence="4">Basic helix-loop-helix neural transcription factor TAP</fullName>
    </submittedName>
</protein>
<dbReference type="GO" id="GO:0000981">
    <property type="term" value="F:DNA-binding transcription factor activity, RNA polymerase II-specific"/>
    <property type="evidence" value="ECO:0007669"/>
    <property type="project" value="TreeGrafter"/>
</dbReference>
<dbReference type="VEuPathDB" id="VectorBase:MDOMA2_013505"/>
<dbReference type="AlphaFoldDB" id="A0A9J7DCS9"/>
<evidence type="ECO:0000313" key="4">
    <source>
        <dbReference type="RefSeq" id="XP_019890702.1"/>
    </source>
</evidence>
<dbReference type="CDD" id="cd11428">
    <property type="entry name" value="bHLH_TS_NGN"/>
    <property type="match status" value="1"/>
</dbReference>
<dbReference type="SUPFAM" id="SSF47459">
    <property type="entry name" value="HLH, helix-loop-helix DNA-binding domain"/>
    <property type="match status" value="1"/>
</dbReference>
<dbReference type="GeneID" id="101899054"/>
<dbReference type="GO" id="GO:0046983">
    <property type="term" value="F:protein dimerization activity"/>
    <property type="evidence" value="ECO:0007669"/>
    <property type="project" value="InterPro"/>
</dbReference>
<dbReference type="PANTHER" id="PTHR19290">
    <property type="entry name" value="BASIC HELIX-LOOP-HELIX PROTEIN NEUROGENIN-RELATED"/>
    <property type="match status" value="1"/>
</dbReference>
<accession>A0A9J7DCS9</accession>
<evidence type="ECO:0000313" key="3">
    <source>
        <dbReference type="Proteomes" id="UP001652621"/>
    </source>
</evidence>
<dbReference type="Pfam" id="PF00010">
    <property type="entry name" value="HLH"/>
    <property type="match status" value="1"/>
</dbReference>
<dbReference type="Gene3D" id="4.10.280.10">
    <property type="entry name" value="Helix-loop-helix DNA-binding domain"/>
    <property type="match status" value="1"/>
</dbReference>
<dbReference type="RefSeq" id="XP_019890702.1">
    <property type="nucleotide sequence ID" value="XM_020035143.2"/>
</dbReference>
<evidence type="ECO:0000259" key="2">
    <source>
        <dbReference type="PROSITE" id="PS50888"/>
    </source>
</evidence>
<dbReference type="GO" id="GO:0045944">
    <property type="term" value="P:positive regulation of transcription by RNA polymerase II"/>
    <property type="evidence" value="ECO:0007669"/>
    <property type="project" value="TreeGrafter"/>
</dbReference>
<dbReference type="InterPro" id="IPR036638">
    <property type="entry name" value="HLH_DNA-bd_sf"/>
</dbReference>
<feature type="compositionally biased region" description="Polar residues" evidence="1">
    <location>
        <begin position="120"/>
        <end position="135"/>
    </location>
</feature>
<reference evidence="4" key="1">
    <citation type="submission" date="2025-08" db="UniProtKB">
        <authorList>
            <consortium name="RefSeq"/>
        </authorList>
    </citation>
    <scope>IDENTIFICATION</scope>
    <source>
        <strain evidence="4">Aabys</strain>
        <tissue evidence="4">Whole body</tissue>
    </source>
</reference>
<gene>
    <name evidence="4" type="primary">LOC101899054</name>
</gene>
<dbReference type="OrthoDB" id="5969565at2759"/>
<keyword evidence="3" id="KW-1185">Reference proteome</keyword>